<dbReference type="InterPro" id="IPR029033">
    <property type="entry name" value="His_PPase_superfam"/>
</dbReference>
<sequence length="243" mass="25992">MATVILLRHGRTAANATGVLAGWTPGITLDDKGREQAQAVGGRLRPVPLAAVITSPLERTRETAEYLLAEREPRPTLHLDDRVGECRYGDWTNRPLKELAKEPMWKVVQAHPSAAIFPGPEGESLADMSSRSVNAVREWNTRLTSEHGPDVVFAVVSHGDVIKAITADALGMHLDAFQRISIDPCSVTVIRYTELRPFVVRVNDTGGDIAGLIPPAPKRGASRASARRRGPSSDAAVGGGAGA</sequence>
<dbReference type="NCBIfam" id="TIGR03848">
    <property type="entry name" value="MSMEG_4193"/>
    <property type="match status" value="1"/>
</dbReference>
<evidence type="ECO:0000313" key="4">
    <source>
        <dbReference type="EMBL" id="CAB5034847.1"/>
    </source>
</evidence>
<dbReference type="SUPFAM" id="SSF53254">
    <property type="entry name" value="Phosphoglycerate mutase-like"/>
    <property type="match status" value="1"/>
</dbReference>
<evidence type="ECO:0000313" key="2">
    <source>
        <dbReference type="EMBL" id="CAB4846178.1"/>
    </source>
</evidence>
<dbReference type="InterPro" id="IPR050275">
    <property type="entry name" value="PGM_Phosphatase"/>
</dbReference>
<dbReference type="PANTHER" id="PTHR48100">
    <property type="entry name" value="BROAD-SPECIFICITY PHOSPHATASE YOR283W-RELATED"/>
    <property type="match status" value="1"/>
</dbReference>
<name>A0A6J7BPU6_9ZZZZ</name>
<dbReference type="PANTHER" id="PTHR48100:SF2">
    <property type="entry name" value="CONSERVED PROTEIN"/>
    <property type="match status" value="1"/>
</dbReference>
<dbReference type="InterPro" id="IPR022492">
    <property type="entry name" value="Phosphomutase_MSMEG4193_put"/>
</dbReference>
<accession>A0A6J7BPU6</accession>
<gene>
    <name evidence="2" type="ORF">UFOPK3268_00108</name>
    <name evidence="3" type="ORF">UFOPK3752_02242</name>
    <name evidence="4" type="ORF">UFOPK4150_01412</name>
</gene>
<dbReference type="CDD" id="cd07067">
    <property type="entry name" value="HP_PGM_like"/>
    <property type="match status" value="1"/>
</dbReference>
<dbReference type="EMBL" id="CAFBIZ010000007">
    <property type="protein sequence ID" value="CAB4846178.1"/>
    <property type="molecule type" value="Genomic_DNA"/>
</dbReference>
<dbReference type="GO" id="GO:0005737">
    <property type="term" value="C:cytoplasm"/>
    <property type="evidence" value="ECO:0007669"/>
    <property type="project" value="TreeGrafter"/>
</dbReference>
<dbReference type="EMBL" id="CAFBND010000152">
    <property type="protein sequence ID" value="CAB4960438.1"/>
    <property type="molecule type" value="Genomic_DNA"/>
</dbReference>
<dbReference type="EMBL" id="CAFBPU010000028">
    <property type="protein sequence ID" value="CAB5034847.1"/>
    <property type="molecule type" value="Genomic_DNA"/>
</dbReference>
<proteinExistence type="predicted"/>
<reference evidence="2" key="1">
    <citation type="submission" date="2020-05" db="EMBL/GenBank/DDBJ databases">
        <authorList>
            <person name="Chiriac C."/>
            <person name="Salcher M."/>
            <person name="Ghai R."/>
            <person name="Kavagutti S V."/>
        </authorList>
    </citation>
    <scope>NUCLEOTIDE SEQUENCE</scope>
</reference>
<dbReference type="SMART" id="SM00855">
    <property type="entry name" value="PGAM"/>
    <property type="match status" value="1"/>
</dbReference>
<evidence type="ECO:0000313" key="3">
    <source>
        <dbReference type="EMBL" id="CAB4960438.1"/>
    </source>
</evidence>
<feature type="region of interest" description="Disordered" evidence="1">
    <location>
        <begin position="211"/>
        <end position="243"/>
    </location>
</feature>
<dbReference type="Pfam" id="PF00300">
    <property type="entry name" value="His_Phos_1"/>
    <property type="match status" value="1"/>
</dbReference>
<dbReference type="Gene3D" id="3.40.50.1240">
    <property type="entry name" value="Phosphoglycerate mutase-like"/>
    <property type="match status" value="1"/>
</dbReference>
<organism evidence="2">
    <name type="scientific">freshwater metagenome</name>
    <dbReference type="NCBI Taxonomy" id="449393"/>
    <lineage>
        <taxon>unclassified sequences</taxon>
        <taxon>metagenomes</taxon>
        <taxon>ecological metagenomes</taxon>
    </lineage>
</organism>
<protein>
    <submittedName>
        <fullName evidence="2">Unannotated protein</fullName>
    </submittedName>
</protein>
<evidence type="ECO:0000256" key="1">
    <source>
        <dbReference type="SAM" id="MobiDB-lite"/>
    </source>
</evidence>
<dbReference type="InterPro" id="IPR013078">
    <property type="entry name" value="His_Pase_superF_clade-1"/>
</dbReference>
<dbReference type="GO" id="GO:0016791">
    <property type="term" value="F:phosphatase activity"/>
    <property type="evidence" value="ECO:0007669"/>
    <property type="project" value="TreeGrafter"/>
</dbReference>
<dbReference type="AlphaFoldDB" id="A0A6J7BPU6"/>